<dbReference type="SUPFAM" id="SSF143880">
    <property type="entry name" value="NE0471 N-terminal domain-like"/>
    <property type="match status" value="1"/>
</dbReference>
<evidence type="ECO:0000313" key="1">
    <source>
        <dbReference type="EMBL" id="MCA9757791.1"/>
    </source>
</evidence>
<reference evidence="1" key="1">
    <citation type="submission" date="2020-04" db="EMBL/GenBank/DDBJ databases">
        <authorList>
            <person name="Zhang T."/>
        </authorList>
    </citation>
    <scope>NUCLEOTIDE SEQUENCE</scope>
    <source>
        <strain evidence="1">HKST-UBA02</strain>
    </source>
</reference>
<protein>
    <submittedName>
        <fullName evidence="1">DUF2442 domain-containing protein</fullName>
    </submittedName>
</protein>
<name>A0A956SES9_UNCEI</name>
<accession>A0A956SES9</accession>
<dbReference type="Gene3D" id="3.30.2020.10">
    <property type="entry name" value="NE0471-like N-terminal domain"/>
    <property type="match status" value="1"/>
</dbReference>
<evidence type="ECO:0000313" key="2">
    <source>
        <dbReference type="Proteomes" id="UP000739538"/>
    </source>
</evidence>
<gene>
    <name evidence="1" type="ORF">KDA27_18515</name>
</gene>
<dbReference type="Pfam" id="PF10387">
    <property type="entry name" value="DUF2442"/>
    <property type="match status" value="1"/>
</dbReference>
<dbReference type="EMBL" id="JAGQHS010000120">
    <property type="protein sequence ID" value="MCA9757791.1"/>
    <property type="molecule type" value="Genomic_DNA"/>
</dbReference>
<dbReference type="AlphaFoldDB" id="A0A956SES9"/>
<comment type="caution">
    <text evidence="1">The sequence shown here is derived from an EMBL/GenBank/DDBJ whole genome shotgun (WGS) entry which is preliminary data.</text>
</comment>
<dbReference type="InterPro" id="IPR036782">
    <property type="entry name" value="NE0471-like_N"/>
</dbReference>
<sequence length="78" mass="8907">MTPQLIAAEHPRDYVLRLIFADGKQGEIDLESELWGEVFEPLRDPAMFARFVLDRELNTITWPTGADLAPEFLYEGIA</sequence>
<dbReference type="InterPro" id="IPR018841">
    <property type="entry name" value="DUF2442"/>
</dbReference>
<dbReference type="Proteomes" id="UP000739538">
    <property type="component" value="Unassembled WGS sequence"/>
</dbReference>
<reference evidence="1" key="2">
    <citation type="journal article" date="2021" name="Microbiome">
        <title>Successional dynamics and alternative stable states in a saline activated sludge microbial community over 9 years.</title>
        <authorList>
            <person name="Wang Y."/>
            <person name="Ye J."/>
            <person name="Ju F."/>
            <person name="Liu L."/>
            <person name="Boyd J.A."/>
            <person name="Deng Y."/>
            <person name="Parks D.H."/>
            <person name="Jiang X."/>
            <person name="Yin X."/>
            <person name="Woodcroft B.J."/>
            <person name="Tyson G.W."/>
            <person name="Hugenholtz P."/>
            <person name="Polz M.F."/>
            <person name="Zhang T."/>
        </authorList>
    </citation>
    <scope>NUCLEOTIDE SEQUENCE</scope>
    <source>
        <strain evidence="1">HKST-UBA02</strain>
    </source>
</reference>
<proteinExistence type="predicted"/>
<organism evidence="1 2">
    <name type="scientific">Eiseniibacteriota bacterium</name>
    <dbReference type="NCBI Taxonomy" id="2212470"/>
    <lineage>
        <taxon>Bacteria</taxon>
        <taxon>Candidatus Eiseniibacteriota</taxon>
    </lineage>
</organism>